<dbReference type="PANTHER" id="PTHR30486:SF15">
    <property type="entry name" value="TYPE II_IV SECRETION SYSTEM ATPASE"/>
    <property type="match status" value="1"/>
</dbReference>
<evidence type="ECO:0000313" key="4">
    <source>
        <dbReference type="EMBL" id="GLR12816.1"/>
    </source>
</evidence>
<dbReference type="EMBL" id="BSOG01000002">
    <property type="protein sequence ID" value="GLR12816.1"/>
    <property type="molecule type" value="Genomic_DNA"/>
</dbReference>
<dbReference type="SUPFAM" id="SSF49879">
    <property type="entry name" value="SMAD/FHA domain"/>
    <property type="match status" value="1"/>
</dbReference>
<proteinExistence type="inferred from homology"/>
<dbReference type="Pfam" id="PF00437">
    <property type="entry name" value="T2SSE"/>
    <property type="match status" value="1"/>
</dbReference>
<evidence type="ECO:0008006" key="6">
    <source>
        <dbReference type="Google" id="ProtNLM"/>
    </source>
</evidence>
<comment type="similarity">
    <text evidence="1">Belongs to the GSP E family.</text>
</comment>
<sequence length="568" mass="62115">MLNVLVTTPRGAENVFECTIDSCAIGKSDENLIILQGWSVAKRHAAIHRRADGVYVENLDPKGNTEVNGKQASLYGPLKPGDVIHICGYELRVMDLDEPAPPPVTATVASVASAIAQPAAVAAPAMVPTVTEEVEAVRDPGHHQIWIGLLKRIHTELIKQMDLRRIDIASQSEEELRRNTGLMLVEIVRNDKTIPEGFDRDLLVKQVQDEVVGLGPLEDLLADDAVTEIMVNRFDEIFVERKGRLTKSDITFTSDQAVVSAIERIVTPLGRRIDESSPMVDARLKDGSRVNAVIPPLALKGANITIRKFAKSKLHGEDLIKFGSMTPTMLAFLRTIVEQKANIIISGGTGSGKTTLLNVLSNYIPDDERIVTVEDAAELKLSQPNLVGLESRPPNAEGKGAVLIRDLVKNCLRMRPDRIVVGECRGGEALDMLTAMNTGHDGSLTTAHANTPRDCLARVEVMVMMAGLDLPIRAIREQISSAVRFIVQQNRFSCGSRKVTHVTEITGMEGDMIQMQDIFLFKQEGFGADGKVKGRHISTGAVPDFYQDLAARGMDVDMSIFQGGEIRR</sequence>
<reference evidence="5" key="1">
    <citation type="journal article" date="2019" name="Int. J. Syst. Evol. Microbiol.">
        <title>The Global Catalogue of Microorganisms (GCM) 10K type strain sequencing project: providing services to taxonomists for standard genome sequencing and annotation.</title>
        <authorList>
            <consortium name="The Broad Institute Genomics Platform"/>
            <consortium name="The Broad Institute Genome Sequencing Center for Infectious Disease"/>
            <person name="Wu L."/>
            <person name="Ma J."/>
        </authorList>
    </citation>
    <scope>NUCLEOTIDE SEQUENCE [LARGE SCALE GENOMIC DNA]</scope>
    <source>
        <strain evidence="5">NBRC 110044</strain>
    </source>
</reference>
<dbReference type="CDD" id="cd00060">
    <property type="entry name" value="FHA"/>
    <property type="match status" value="1"/>
</dbReference>
<evidence type="ECO:0000313" key="5">
    <source>
        <dbReference type="Proteomes" id="UP001156706"/>
    </source>
</evidence>
<evidence type="ECO:0000259" key="2">
    <source>
        <dbReference type="Pfam" id="PF00437"/>
    </source>
</evidence>
<accession>A0ABQ5YCX6</accession>
<dbReference type="Gene3D" id="3.40.50.300">
    <property type="entry name" value="P-loop containing nucleotide triphosphate hydrolases"/>
    <property type="match status" value="1"/>
</dbReference>
<dbReference type="InterPro" id="IPR027417">
    <property type="entry name" value="P-loop_NTPase"/>
</dbReference>
<dbReference type="InterPro" id="IPR050921">
    <property type="entry name" value="T4SS_GSP_E_ATPase"/>
</dbReference>
<dbReference type="CDD" id="cd01130">
    <property type="entry name" value="VirB11-like_ATPase"/>
    <property type="match status" value="1"/>
</dbReference>
<dbReference type="PANTHER" id="PTHR30486">
    <property type="entry name" value="TWITCHING MOTILITY PROTEIN PILT"/>
    <property type="match status" value="1"/>
</dbReference>
<dbReference type="Proteomes" id="UP001156706">
    <property type="component" value="Unassembled WGS sequence"/>
</dbReference>
<dbReference type="InterPro" id="IPR000253">
    <property type="entry name" value="FHA_dom"/>
</dbReference>
<evidence type="ECO:0000259" key="3">
    <source>
        <dbReference type="Pfam" id="PF00498"/>
    </source>
</evidence>
<feature type="domain" description="Bacterial type II secretion system protein E" evidence="2">
    <location>
        <begin position="213"/>
        <end position="498"/>
    </location>
</feature>
<name>A0ABQ5YCX6_9NEIS</name>
<comment type="caution">
    <text evidence="4">The sequence shown here is derived from an EMBL/GenBank/DDBJ whole genome shotgun (WGS) entry which is preliminary data.</text>
</comment>
<dbReference type="InterPro" id="IPR001482">
    <property type="entry name" value="T2SS/T4SS_dom"/>
</dbReference>
<protein>
    <recommendedName>
        <fullName evidence="6">FHA domain-containing protein</fullName>
    </recommendedName>
</protein>
<dbReference type="SUPFAM" id="SSF52540">
    <property type="entry name" value="P-loop containing nucleoside triphosphate hydrolases"/>
    <property type="match status" value="1"/>
</dbReference>
<dbReference type="Pfam" id="PF00498">
    <property type="entry name" value="FHA"/>
    <property type="match status" value="1"/>
</dbReference>
<feature type="domain" description="FHA" evidence="3">
    <location>
        <begin position="24"/>
        <end position="86"/>
    </location>
</feature>
<keyword evidence="5" id="KW-1185">Reference proteome</keyword>
<dbReference type="RefSeq" id="WP_284195950.1">
    <property type="nucleotide sequence ID" value="NZ_BSOG01000002.1"/>
</dbReference>
<evidence type="ECO:0000256" key="1">
    <source>
        <dbReference type="ARBA" id="ARBA00006611"/>
    </source>
</evidence>
<dbReference type="InterPro" id="IPR008984">
    <property type="entry name" value="SMAD_FHA_dom_sf"/>
</dbReference>
<organism evidence="4 5">
    <name type="scientific">Chitinimonas prasina</name>
    <dbReference type="NCBI Taxonomy" id="1434937"/>
    <lineage>
        <taxon>Bacteria</taxon>
        <taxon>Pseudomonadati</taxon>
        <taxon>Pseudomonadota</taxon>
        <taxon>Betaproteobacteria</taxon>
        <taxon>Neisseriales</taxon>
        <taxon>Chitinibacteraceae</taxon>
        <taxon>Chitinimonas</taxon>
    </lineage>
</organism>
<dbReference type="Gene3D" id="3.30.450.380">
    <property type="match status" value="1"/>
</dbReference>
<gene>
    <name evidence="4" type="ORF">GCM10007907_16060</name>
</gene>
<dbReference type="Gene3D" id="2.60.200.20">
    <property type="match status" value="1"/>
</dbReference>